<reference evidence="6 7" key="1">
    <citation type="submission" date="2020-06" db="EMBL/GenBank/DDBJ databases">
        <title>REHAB project genomes.</title>
        <authorList>
            <person name="Shaw L.P."/>
        </authorList>
    </citation>
    <scope>NUCLEOTIDE SEQUENCE [LARGE SCALE GENOMIC DNA]</scope>
    <source>
        <strain evidence="6 7">RHBSTW-00604</strain>
    </source>
</reference>
<dbReference type="EMBL" id="JABXPT010000033">
    <property type="protein sequence ID" value="MBA7901146.1"/>
    <property type="molecule type" value="Genomic_DNA"/>
</dbReference>
<dbReference type="GO" id="GO:0009289">
    <property type="term" value="C:pilus"/>
    <property type="evidence" value="ECO:0007669"/>
    <property type="project" value="UniProtKB-SubCell"/>
</dbReference>
<dbReference type="AlphaFoldDB" id="A0A7W3APE3"/>
<evidence type="ECO:0000256" key="5">
    <source>
        <dbReference type="SAM" id="SignalP"/>
    </source>
</evidence>
<name>A0A7W3APE3_9ESCH</name>
<evidence type="ECO:0000313" key="6">
    <source>
        <dbReference type="EMBL" id="MBA7901146.1"/>
    </source>
</evidence>
<sequence>MKKTLIALAVAASAVVSGSAMAAGWEQNGTGGSVNMGGSLTPVENVTPWEVKTGAAVTGLDAQIQKGQKVVDVAVNKAIPVLGIRVVDSAGFEGAAGITPQIDYQGAVDIDGFEDGVTNVYMEVRNTQGEKIGSLLAPFYAGAERSYYAIDGSAKGHRGLHANEAGMAFYGGIDKNSAHNMTEGAVRSRISAIDSEFTAKYNTYDSAFSSASMATDFNRPGYIFNAFYGSGIEQGKTIKITLDQPAGADAIKWKASLPVTVSYQ</sequence>
<dbReference type="Pfam" id="PF02432">
    <property type="entry name" value="Fimbrial_K88"/>
    <property type="match status" value="1"/>
</dbReference>
<evidence type="ECO:0000256" key="3">
    <source>
        <dbReference type="ARBA" id="ARBA00023263"/>
    </source>
</evidence>
<evidence type="ECO:0000256" key="4">
    <source>
        <dbReference type="ARBA" id="ARBA00049989"/>
    </source>
</evidence>
<dbReference type="GO" id="GO:0007155">
    <property type="term" value="P:cell adhesion"/>
    <property type="evidence" value="ECO:0007669"/>
    <property type="project" value="InterPro"/>
</dbReference>
<protein>
    <recommendedName>
        <fullName evidence="8">Fimbrial protein</fullName>
    </recommendedName>
</protein>
<gene>
    <name evidence="6" type="ORF">HV245_23940</name>
</gene>
<dbReference type="InterPro" id="IPR003467">
    <property type="entry name" value="Fimbrial_K88_FaeH"/>
</dbReference>
<comment type="similarity">
    <text evidence="4">Belongs to the fimbrial K88 protein family.</text>
</comment>
<keyword evidence="2 5" id="KW-0732">Signal</keyword>
<evidence type="ECO:0000256" key="2">
    <source>
        <dbReference type="ARBA" id="ARBA00022729"/>
    </source>
</evidence>
<feature type="signal peptide" evidence="5">
    <location>
        <begin position="1"/>
        <end position="22"/>
    </location>
</feature>
<feature type="chain" id="PRO_5030995804" description="Fimbrial protein" evidence="5">
    <location>
        <begin position="23"/>
        <end position="264"/>
    </location>
</feature>
<comment type="caution">
    <text evidence="6">The sequence shown here is derived from an EMBL/GenBank/DDBJ whole genome shotgun (WGS) entry which is preliminary data.</text>
</comment>
<dbReference type="RefSeq" id="WP_181478594.1">
    <property type="nucleotide sequence ID" value="NZ_CP056697.1"/>
</dbReference>
<accession>A0A7W3APE3</accession>
<evidence type="ECO:0008006" key="8">
    <source>
        <dbReference type="Google" id="ProtNLM"/>
    </source>
</evidence>
<comment type="subcellular location">
    <subcellularLocation>
        <location evidence="1">Fimbrium</location>
    </subcellularLocation>
</comment>
<dbReference type="Proteomes" id="UP000518474">
    <property type="component" value="Unassembled WGS sequence"/>
</dbReference>
<evidence type="ECO:0000313" key="7">
    <source>
        <dbReference type="Proteomes" id="UP000518474"/>
    </source>
</evidence>
<evidence type="ECO:0000256" key="1">
    <source>
        <dbReference type="ARBA" id="ARBA00004561"/>
    </source>
</evidence>
<organism evidence="6 7">
    <name type="scientific">Escherichia marmotae</name>
    <dbReference type="NCBI Taxonomy" id="1499973"/>
    <lineage>
        <taxon>Bacteria</taxon>
        <taxon>Pseudomonadati</taxon>
        <taxon>Pseudomonadota</taxon>
        <taxon>Gammaproteobacteria</taxon>
        <taxon>Enterobacterales</taxon>
        <taxon>Enterobacteriaceae</taxon>
        <taxon>Escherichia</taxon>
    </lineage>
</organism>
<keyword evidence="3" id="KW-0281">Fimbrium</keyword>
<proteinExistence type="inferred from homology"/>